<reference evidence="1" key="1">
    <citation type="submission" date="2021-04" db="EMBL/GenBank/DDBJ databases">
        <title>novel species isolated from subtropical streams in China.</title>
        <authorList>
            <person name="Lu H."/>
        </authorList>
    </citation>
    <scope>NUCLEOTIDE SEQUENCE</scope>
    <source>
        <strain evidence="1">LFS511W</strain>
    </source>
</reference>
<sequence>MVLTLLNENSRKAVLCLGVASVPSLAAGLSSGLTAYSVNVPGVGSPATLWLRLGDGRTLRVGVDMHDLGAWEEIGTLTFELANAEGVPELISLPSSWLDVREVQKLVYTSDDYEAECGFSMRTGSGDQLTIVPGADVYTLAIEAPFLSLPFTPENDLSAYLRKAF</sequence>
<evidence type="ECO:0000313" key="2">
    <source>
        <dbReference type="Proteomes" id="UP000680067"/>
    </source>
</evidence>
<dbReference type="EMBL" id="JAGSPN010000018">
    <property type="protein sequence ID" value="MBR7784053.1"/>
    <property type="molecule type" value="Genomic_DNA"/>
</dbReference>
<comment type="caution">
    <text evidence="1">The sequence shown here is derived from an EMBL/GenBank/DDBJ whole genome shotgun (WGS) entry which is preliminary data.</text>
</comment>
<dbReference type="RefSeq" id="WP_212689325.1">
    <property type="nucleotide sequence ID" value="NZ_JAGSPN010000018.1"/>
</dbReference>
<proteinExistence type="predicted"/>
<accession>A0A941DNG7</accession>
<organism evidence="1 2">
    <name type="scientific">Undibacterium luofuense</name>
    <dbReference type="NCBI Taxonomy" id="2828733"/>
    <lineage>
        <taxon>Bacteria</taxon>
        <taxon>Pseudomonadati</taxon>
        <taxon>Pseudomonadota</taxon>
        <taxon>Betaproteobacteria</taxon>
        <taxon>Burkholderiales</taxon>
        <taxon>Oxalobacteraceae</taxon>
        <taxon>Undibacterium</taxon>
    </lineage>
</organism>
<name>A0A941DNG7_9BURK</name>
<protein>
    <submittedName>
        <fullName evidence="1">Uncharacterized protein</fullName>
    </submittedName>
</protein>
<keyword evidence="2" id="KW-1185">Reference proteome</keyword>
<gene>
    <name evidence="1" type="ORF">KDM89_18050</name>
</gene>
<evidence type="ECO:0000313" key="1">
    <source>
        <dbReference type="EMBL" id="MBR7784053.1"/>
    </source>
</evidence>
<dbReference type="AlphaFoldDB" id="A0A941DNG7"/>
<dbReference type="Proteomes" id="UP000680067">
    <property type="component" value="Unassembled WGS sequence"/>
</dbReference>